<name>A0ABP8LR11_9BACT</name>
<keyword evidence="1 2" id="KW-0732">Signal</keyword>
<evidence type="ECO:0000313" key="4">
    <source>
        <dbReference type="EMBL" id="GAA4434484.1"/>
    </source>
</evidence>
<feature type="chain" id="PRO_5046060994" evidence="2">
    <location>
        <begin position="21"/>
        <end position="744"/>
    </location>
</feature>
<dbReference type="Pfam" id="PF18962">
    <property type="entry name" value="Por_Secre_tail"/>
    <property type="match status" value="1"/>
</dbReference>
<comment type="caution">
    <text evidence="4">The sequence shown here is derived from an EMBL/GenBank/DDBJ whole genome shotgun (WGS) entry which is preliminary data.</text>
</comment>
<dbReference type="NCBIfam" id="TIGR04183">
    <property type="entry name" value="Por_Secre_tail"/>
    <property type="match status" value="1"/>
</dbReference>
<dbReference type="InterPro" id="IPR026444">
    <property type="entry name" value="Secre_tail"/>
</dbReference>
<dbReference type="PANTHER" id="PTHR44103">
    <property type="entry name" value="PROPROTEIN CONVERTASE P"/>
    <property type="match status" value="1"/>
</dbReference>
<evidence type="ECO:0000256" key="1">
    <source>
        <dbReference type="ARBA" id="ARBA00022729"/>
    </source>
</evidence>
<keyword evidence="5" id="KW-1185">Reference proteome</keyword>
<proteinExistence type="predicted"/>
<feature type="domain" description="Secretion system C-terminal sorting" evidence="3">
    <location>
        <begin position="669"/>
        <end position="743"/>
    </location>
</feature>
<dbReference type="Proteomes" id="UP001500552">
    <property type="component" value="Unassembled WGS sequence"/>
</dbReference>
<dbReference type="Pfam" id="PF13517">
    <property type="entry name" value="FG-GAP_3"/>
    <property type="match status" value="2"/>
</dbReference>
<evidence type="ECO:0000259" key="3">
    <source>
        <dbReference type="Pfam" id="PF18962"/>
    </source>
</evidence>
<evidence type="ECO:0000313" key="5">
    <source>
        <dbReference type="Proteomes" id="UP001500552"/>
    </source>
</evidence>
<dbReference type="EMBL" id="BAABHC010000014">
    <property type="protein sequence ID" value="GAA4434484.1"/>
    <property type="molecule type" value="Genomic_DNA"/>
</dbReference>
<organism evidence="4 5">
    <name type="scientific">Pontibacter saemangeumensis</name>
    <dbReference type="NCBI Taxonomy" id="1084525"/>
    <lineage>
        <taxon>Bacteria</taxon>
        <taxon>Pseudomonadati</taxon>
        <taxon>Bacteroidota</taxon>
        <taxon>Cytophagia</taxon>
        <taxon>Cytophagales</taxon>
        <taxon>Hymenobacteraceae</taxon>
        <taxon>Pontibacter</taxon>
    </lineage>
</organism>
<dbReference type="SUPFAM" id="SSF69318">
    <property type="entry name" value="Integrin alpha N-terminal domain"/>
    <property type="match status" value="2"/>
</dbReference>
<evidence type="ECO:0000256" key="2">
    <source>
        <dbReference type="SAM" id="SignalP"/>
    </source>
</evidence>
<dbReference type="Gene3D" id="2.130.10.130">
    <property type="entry name" value="Integrin alpha, N-terminal"/>
    <property type="match status" value="1"/>
</dbReference>
<sequence>MKKYLILICFTLCSMALAIAQEQEPLQFRFRHDVPVAVSGRQLATPWSGGLNTPQFSTIDLNRDGQEDLFIFDRQLRKAYTWLAVQKNGQWHWQYAPAYEVFFPAELENWVLLRDYNCDGLKDIFTSSPLGLKVYKQETDMAGQLKFSLAEEALFYKDNRINMQMQSADIPAIADADGDGDLDILISEFSRGLTLELYRNQQAELGLACGTLRFEQQTNWWGGITECDGCDNFVFGAFCRVAAPQHTGHDGSALLLLDTDADGDKDLVMSGVQCENLVLMENEGTSENAEMRGFSPAFPAAQPASFPIFPAAYYEDVTFDGMPDMLVAPQASHRLTAIDLEHSTWLYWNAGAVDQPDFQFVQNDFLQGQTVDVGEGAFPAFGDLDGDGDLDMLIGNAAAARGGTHSAALHLYRNTGTASAPAFELVTNDYLGLQQKLLFNMKPAFADLNGDGASDLVLSYKTAQANTSRISYIPNKAAKGQAAQYDFEEARLVQAIPENASPAFVDADADGRLDLLLGRSDGSLVFFRNTGSQAAPAYTEESTPLDSLGQDFTRRFLHPATADLDGDGAPDLLTTDESGTLRVYRNLTATLQGNNDLTAETELLENELLEGLQATRFGKGLSITAAPLGGENTLYLLIGTQGGGLYMLEQVSGNSEAPTTPDAGLALEVYPNPADRSAAEGVQVKASEPVALQVYDAIGRRVYRTPGGYSRSHAVPLQHLRAGMYIIRATSESGKHVSSKFVVR</sequence>
<gene>
    <name evidence="4" type="ORF">GCM10023188_25470</name>
</gene>
<dbReference type="InterPro" id="IPR028994">
    <property type="entry name" value="Integrin_alpha_N"/>
</dbReference>
<dbReference type="PANTHER" id="PTHR44103:SF1">
    <property type="entry name" value="PROPROTEIN CONVERTASE P"/>
    <property type="match status" value="1"/>
</dbReference>
<protein>
    <submittedName>
        <fullName evidence="4">VCBS repeat-containing protein</fullName>
    </submittedName>
</protein>
<feature type="signal peptide" evidence="2">
    <location>
        <begin position="1"/>
        <end position="20"/>
    </location>
</feature>
<reference evidence="5" key="1">
    <citation type="journal article" date="2019" name="Int. J. Syst. Evol. Microbiol.">
        <title>The Global Catalogue of Microorganisms (GCM) 10K type strain sequencing project: providing services to taxonomists for standard genome sequencing and annotation.</title>
        <authorList>
            <consortium name="The Broad Institute Genomics Platform"/>
            <consortium name="The Broad Institute Genome Sequencing Center for Infectious Disease"/>
            <person name="Wu L."/>
            <person name="Ma J."/>
        </authorList>
    </citation>
    <scope>NUCLEOTIDE SEQUENCE [LARGE SCALE GENOMIC DNA]</scope>
    <source>
        <strain evidence="5">JCM 17926</strain>
    </source>
</reference>
<dbReference type="InterPro" id="IPR013517">
    <property type="entry name" value="FG-GAP"/>
</dbReference>
<accession>A0ABP8LR11</accession>